<feature type="signal peptide" evidence="1">
    <location>
        <begin position="1"/>
        <end position="23"/>
    </location>
</feature>
<protein>
    <submittedName>
        <fullName evidence="3">Methyltransferase type 11</fullName>
    </submittedName>
</protein>
<accession>A0A444VPE4</accession>
<dbReference type="AlphaFoldDB" id="A0A444VPE4"/>
<evidence type="ECO:0000313" key="3">
    <source>
        <dbReference type="EMBL" id="RYC52663.1"/>
    </source>
</evidence>
<feature type="chain" id="PRO_5018977377" evidence="1">
    <location>
        <begin position="24"/>
        <end position="218"/>
    </location>
</feature>
<feature type="domain" description="Methyltransferase" evidence="2">
    <location>
        <begin position="50"/>
        <end position="182"/>
    </location>
</feature>
<gene>
    <name evidence="3" type="ORF">DN53_00135</name>
</gene>
<sequence length="218" mass="25189">MIIRSTCSFLLLLLFALPSTLWGQYTEADWKERDKWMKTEFLLDLMGVEQGNKVADIGCHEGYLSMHLSKKVAESGRVYAVDVRSDRLENLRENAHKRSLGNIVTILGDYDDPKLPERELDMVFIMDTYHEMDAHKKILQHVKSALKPGGKVMVLEKLKDWVRGKSRETQVASHSLSADYVREELKQAGFTIISEIEDHGKWERENDKQMWVIVAQKP</sequence>
<evidence type="ECO:0000259" key="2">
    <source>
        <dbReference type="Pfam" id="PF13847"/>
    </source>
</evidence>
<keyword evidence="1" id="KW-0732">Signal</keyword>
<proteinExistence type="predicted"/>
<evidence type="ECO:0000256" key="1">
    <source>
        <dbReference type="SAM" id="SignalP"/>
    </source>
</evidence>
<dbReference type="Gene3D" id="3.40.50.150">
    <property type="entry name" value="Vaccinia Virus protein VP39"/>
    <property type="match status" value="1"/>
</dbReference>
<dbReference type="InterPro" id="IPR029063">
    <property type="entry name" value="SAM-dependent_MTases_sf"/>
</dbReference>
<organism evidence="3 4">
    <name type="scientific">Flagellimonas olearia</name>
    <dbReference type="NCBI Taxonomy" id="552546"/>
    <lineage>
        <taxon>Bacteria</taxon>
        <taxon>Pseudomonadati</taxon>
        <taxon>Bacteroidota</taxon>
        <taxon>Flavobacteriia</taxon>
        <taxon>Flavobacteriales</taxon>
        <taxon>Flavobacteriaceae</taxon>
        <taxon>Flagellimonas</taxon>
    </lineage>
</organism>
<dbReference type="EMBL" id="JJMP01000001">
    <property type="protein sequence ID" value="RYC52663.1"/>
    <property type="molecule type" value="Genomic_DNA"/>
</dbReference>
<reference evidence="3 4" key="1">
    <citation type="submission" date="2014-04" db="EMBL/GenBank/DDBJ databases">
        <title>Whole genome of Muricauda olearia.</title>
        <authorList>
            <person name="Zhang X.-H."/>
            <person name="Tang K."/>
        </authorList>
    </citation>
    <scope>NUCLEOTIDE SEQUENCE [LARGE SCALE GENOMIC DNA]</scope>
    <source>
        <strain evidence="3 4">Th120</strain>
    </source>
</reference>
<dbReference type="CDD" id="cd02440">
    <property type="entry name" value="AdoMet_MTases"/>
    <property type="match status" value="1"/>
</dbReference>
<dbReference type="Proteomes" id="UP000290261">
    <property type="component" value="Unassembled WGS sequence"/>
</dbReference>
<dbReference type="SUPFAM" id="SSF53335">
    <property type="entry name" value="S-adenosyl-L-methionine-dependent methyltransferases"/>
    <property type="match status" value="1"/>
</dbReference>
<keyword evidence="3" id="KW-0489">Methyltransferase</keyword>
<evidence type="ECO:0000313" key="4">
    <source>
        <dbReference type="Proteomes" id="UP000290261"/>
    </source>
</evidence>
<dbReference type="InterPro" id="IPR025714">
    <property type="entry name" value="Methyltranfer_dom"/>
</dbReference>
<dbReference type="RefSeq" id="WP_129652377.1">
    <property type="nucleotide sequence ID" value="NZ_ML142907.1"/>
</dbReference>
<name>A0A444VPE4_9FLAO</name>
<dbReference type="Pfam" id="PF13847">
    <property type="entry name" value="Methyltransf_31"/>
    <property type="match status" value="1"/>
</dbReference>
<dbReference type="GO" id="GO:0008168">
    <property type="term" value="F:methyltransferase activity"/>
    <property type="evidence" value="ECO:0007669"/>
    <property type="project" value="UniProtKB-KW"/>
</dbReference>
<keyword evidence="4" id="KW-1185">Reference proteome</keyword>
<keyword evidence="3" id="KW-0808">Transferase</keyword>
<dbReference type="GO" id="GO:0032259">
    <property type="term" value="P:methylation"/>
    <property type="evidence" value="ECO:0007669"/>
    <property type="project" value="UniProtKB-KW"/>
</dbReference>
<dbReference type="PANTHER" id="PTHR43861">
    <property type="entry name" value="TRANS-ACONITATE 2-METHYLTRANSFERASE-RELATED"/>
    <property type="match status" value="1"/>
</dbReference>
<comment type="caution">
    <text evidence="3">The sequence shown here is derived from an EMBL/GenBank/DDBJ whole genome shotgun (WGS) entry which is preliminary data.</text>
</comment>